<dbReference type="InterPro" id="IPR045863">
    <property type="entry name" value="CorA_TM1_TM2"/>
</dbReference>
<dbReference type="CDD" id="cd12828">
    <property type="entry name" value="TmCorA-like_1"/>
    <property type="match status" value="1"/>
</dbReference>
<dbReference type="GO" id="GO:0015095">
    <property type="term" value="F:magnesium ion transmembrane transporter activity"/>
    <property type="evidence" value="ECO:0007669"/>
    <property type="project" value="UniProtKB-UniRule"/>
</dbReference>
<reference evidence="9" key="1">
    <citation type="submission" date="2020-01" db="EMBL/GenBank/DDBJ databases">
        <authorList>
            <person name="Meier V. D."/>
            <person name="Meier V D."/>
        </authorList>
    </citation>
    <scope>NUCLEOTIDE SEQUENCE</scope>
    <source>
        <strain evidence="9">HLG_WM_MAG_08</strain>
    </source>
</reference>
<comment type="similarity">
    <text evidence="2 8">Belongs to the CorA metal ion transporter (MIT) (TC 1.A.35) family.</text>
</comment>
<evidence type="ECO:0000256" key="3">
    <source>
        <dbReference type="ARBA" id="ARBA00022448"/>
    </source>
</evidence>
<dbReference type="PANTHER" id="PTHR46494:SF1">
    <property type="entry name" value="CORA FAMILY METAL ION TRANSPORTER (EUROFUNG)"/>
    <property type="match status" value="1"/>
</dbReference>
<accession>A0A6S6T1Z1</accession>
<dbReference type="PANTHER" id="PTHR46494">
    <property type="entry name" value="CORA FAMILY METAL ION TRANSPORTER (EUROFUNG)"/>
    <property type="match status" value="1"/>
</dbReference>
<dbReference type="GO" id="GO:0015087">
    <property type="term" value="F:cobalt ion transmembrane transporter activity"/>
    <property type="evidence" value="ECO:0007669"/>
    <property type="project" value="UniProtKB-UniRule"/>
</dbReference>
<dbReference type="InterPro" id="IPR045861">
    <property type="entry name" value="CorA_cytoplasmic_dom"/>
</dbReference>
<evidence type="ECO:0000256" key="1">
    <source>
        <dbReference type="ARBA" id="ARBA00004651"/>
    </source>
</evidence>
<evidence type="ECO:0000256" key="7">
    <source>
        <dbReference type="ARBA" id="ARBA00023136"/>
    </source>
</evidence>
<dbReference type="InterPro" id="IPR004488">
    <property type="entry name" value="Mg/Co-transport_prot_CorA"/>
</dbReference>
<dbReference type="SUPFAM" id="SSF143865">
    <property type="entry name" value="CorA soluble domain-like"/>
    <property type="match status" value="1"/>
</dbReference>
<dbReference type="Gene3D" id="1.20.58.340">
    <property type="entry name" value="Magnesium transport protein CorA, transmembrane region"/>
    <property type="match status" value="2"/>
</dbReference>
<dbReference type="NCBIfam" id="TIGR00383">
    <property type="entry name" value="corA"/>
    <property type="match status" value="1"/>
</dbReference>
<evidence type="ECO:0000256" key="4">
    <source>
        <dbReference type="ARBA" id="ARBA00022475"/>
    </source>
</evidence>
<keyword evidence="8" id="KW-0460">Magnesium</keyword>
<dbReference type="GO" id="GO:0005886">
    <property type="term" value="C:plasma membrane"/>
    <property type="evidence" value="ECO:0007669"/>
    <property type="project" value="UniProtKB-SubCell"/>
</dbReference>
<dbReference type="AlphaFoldDB" id="A0A6S6T1Z1"/>
<evidence type="ECO:0000313" key="9">
    <source>
        <dbReference type="EMBL" id="CAA6810765.1"/>
    </source>
</evidence>
<comment type="function">
    <text evidence="8">Mediates influx of magnesium ions.</text>
</comment>
<keyword evidence="7 8" id="KW-0472">Membrane</keyword>
<evidence type="ECO:0000256" key="8">
    <source>
        <dbReference type="RuleBase" id="RU362010"/>
    </source>
</evidence>
<feature type="transmembrane region" description="Helical" evidence="8">
    <location>
        <begin position="295"/>
        <end position="315"/>
    </location>
</feature>
<organism evidence="9">
    <name type="scientific">uncultured Thiotrichaceae bacterium</name>
    <dbReference type="NCBI Taxonomy" id="298394"/>
    <lineage>
        <taxon>Bacteria</taxon>
        <taxon>Pseudomonadati</taxon>
        <taxon>Pseudomonadota</taxon>
        <taxon>Gammaproteobacteria</taxon>
        <taxon>Thiotrichales</taxon>
        <taxon>Thiotrichaceae</taxon>
        <taxon>environmental samples</taxon>
    </lineage>
</organism>
<feature type="transmembrane region" description="Helical" evidence="8">
    <location>
        <begin position="327"/>
        <end position="347"/>
    </location>
</feature>
<gene>
    <name evidence="8" type="primary">corA</name>
    <name evidence="9" type="ORF">HELGO_WM37078</name>
</gene>
<name>A0A6S6T1Z1_9GAMM</name>
<dbReference type="SUPFAM" id="SSF144083">
    <property type="entry name" value="Magnesium transport protein CorA, transmembrane region"/>
    <property type="match status" value="1"/>
</dbReference>
<dbReference type="FunFam" id="1.20.58.340:FF:000012">
    <property type="entry name" value="Magnesium transport protein CorA"/>
    <property type="match status" value="1"/>
</dbReference>
<evidence type="ECO:0000256" key="5">
    <source>
        <dbReference type="ARBA" id="ARBA00022692"/>
    </source>
</evidence>
<keyword evidence="8" id="KW-0406">Ion transport</keyword>
<keyword evidence="6 8" id="KW-1133">Transmembrane helix</keyword>
<evidence type="ECO:0000256" key="6">
    <source>
        <dbReference type="ARBA" id="ARBA00022989"/>
    </source>
</evidence>
<keyword evidence="4 8" id="KW-1003">Cell membrane</keyword>
<dbReference type="GO" id="GO:0050897">
    <property type="term" value="F:cobalt ion binding"/>
    <property type="evidence" value="ECO:0007669"/>
    <property type="project" value="TreeGrafter"/>
</dbReference>
<dbReference type="Pfam" id="PF01544">
    <property type="entry name" value="CorA"/>
    <property type="match status" value="1"/>
</dbReference>
<dbReference type="EMBL" id="CACVAV010000171">
    <property type="protein sequence ID" value="CAA6810765.1"/>
    <property type="molecule type" value="Genomic_DNA"/>
</dbReference>
<feature type="non-terminal residue" evidence="9">
    <location>
        <position position="352"/>
    </location>
</feature>
<protein>
    <recommendedName>
        <fullName evidence="8">Magnesium transport protein CorA</fullName>
    </recommendedName>
</protein>
<keyword evidence="3 8" id="KW-0813">Transport</keyword>
<evidence type="ECO:0000256" key="2">
    <source>
        <dbReference type="ARBA" id="ARBA00009765"/>
    </source>
</evidence>
<dbReference type="GO" id="GO:0000287">
    <property type="term" value="F:magnesium ion binding"/>
    <property type="evidence" value="ECO:0007669"/>
    <property type="project" value="TreeGrafter"/>
</dbReference>
<proteinExistence type="inferred from homology"/>
<keyword evidence="5 8" id="KW-0812">Transmembrane</keyword>
<dbReference type="InterPro" id="IPR002523">
    <property type="entry name" value="MgTranspt_CorA/ZnTranspt_ZntB"/>
</dbReference>
<comment type="subcellular location">
    <subcellularLocation>
        <location evidence="1">Cell membrane</location>
        <topology evidence="1">Multi-pass membrane protein</topology>
    </subcellularLocation>
    <subcellularLocation>
        <location evidence="8">Membrane</location>
        <topology evidence="8">Multi-pass membrane protein</topology>
    </subcellularLocation>
</comment>
<dbReference type="Gene3D" id="3.30.460.20">
    <property type="entry name" value="CorA soluble domain-like"/>
    <property type="match status" value="1"/>
</dbReference>
<sequence>MKVFDKNYHPPGTPPGTLIAHNEHDDNYTVRLWDYDNSGLQEVLCTDIEQTQTTNTKTDLNTVTWLDISELHDPETIRHLGALHKIHPLALEDLLNRGQRPKIDYLDNCIFIILSLPRLVDEEIIIEQISVFASQGKIISLCQGDGAIFEPVRERLRQQLGRLRHNDASYLLYVLIDTVIDAAFPVLENLSDCIETLEENILQNPDKSQMHTLHRLKRELLLLRKTLWPQREVLNQLLRDEIDVLNPAHRLYFNDCHDHVIQILDLIETYREMLNGLLDLYLSSLNNRMNDIMRVLTIIATIFIPLTFLVGVYGMNFKHMPELEWLFGYPLLWGIMLIVVAGMLWLFRRNHW</sequence>